<dbReference type="InterPro" id="IPR010285">
    <property type="entry name" value="DNA_helicase_pif1-like_DEAD"/>
</dbReference>
<dbReference type="GO" id="GO:0016887">
    <property type="term" value="F:ATP hydrolysis activity"/>
    <property type="evidence" value="ECO:0007669"/>
    <property type="project" value="RHEA"/>
</dbReference>
<sequence>MMMNTLIRRLIGNKKKVMVVASTGMAATLLMTGKTVHSAFNISPSHPIPKYSVNTDRAKRVAEIVVIIWDEMTMSNRKLINSMDEHCRDILSFNDVNKFKPFGGKVVLMSGDWKQLLPVVDGAQTSLEQLTDFKYAESFPRFEQLKLTQNMRLGEAEQTYLRYTEDVGSQICSQICPNAPTQCSHQ</sequence>
<keyword evidence="1" id="KW-0547">Nucleotide-binding</keyword>
<dbReference type="EC" id="5.6.2.3" evidence="1"/>
<keyword evidence="1" id="KW-0234">DNA repair</keyword>
<keyword evidence="4" id="KW-1185">Reference proteome</keyword>
<dbReference type="STRING" id="34508.A0A4U5LZZ1"/>
<comment type="similarity">
    <text evidence="1">Belongs to the helicase family.</text>
</comment>
<gene>
    <name evidence="3" type="ORF">L596_025991</name>
</gene>
<feature type="domain" description="DNA helicase Pif1-like DEAD-box helicase" evidence="2">
    <location>
        <begin position="2"/>
        <end position="159"/>
    </location>
</feature>
<evidence type="ECO:0000259" key="2">
    <source>
        <dbReference type="Pfam" id="PF05970"/>
    </source>
</evidence>
<dbReference type="AlphaFoldDB" id="A0A4U5LZZ1"/>
<dbReference type="GO" id="GO:0005524">
    <property type="term" value="F:ATP binding"/>
    <property type="evidence" value="ECO:0007669"/>
    <property type="project" value="UniProtKB-KW"/>
</dbReference>
<dbReference type="Gene3D" id="3.40.50.300">
    <property type="entry name" value="P-loop containing nucleotide triphosphate hydrolases"/>
    <property type="match status" value="1"/>
</dbReference>
<dbReference type="Pfam" id="PF05970">
    <property type="entry name" value="PIF1"/>
    <property type="match status" value="1"/>
</dbReference>
<comment type="caution">
    <text evidence="3">The sequence shown here is derived from an EMBL/GenBank/DDBJ whole genome shotgun (WGS) entry which is preliminary data.</text>
</comment>
<keyword evidence="1" id="KW-0233">DNA recombination</keyword>
<dbReference type="InterPro" id="IPR027417">
    <property type="entry name" value="P-loop_NTPase"/>
</dbReference>
<dbReference type="PANTHER" id="PTHR10492">
    <property type="match status" value="1"/>
</dbReference>
<evidence type="ECO:0000313" key="4">
    <source>
        <dbReference type="Proteomes" id="UP000298663"/>
    </source>
</evidence>
<organism evidence="3 4">
    <name type="scientific">Steinernema carpocapsae</name>
    <name type="common">Entomopathogenic nematode</name>
    <dbReference type="NCBI Taxonomy" id="34508"/>
    <lineage>
        <taxon>Eukaryota</taxon>
        <taxon>Metazoa</taxon>
        <taxon>Ecdysozoa</taxon>
        <taxon>Nematoda</taxon>
        <taxon>Chromadorea</taxon>
        <taxon>Rhabditida</taxon>
        <taxon>Tylenchina</taxon>
        <taxon>Panagrolaimomorpha</taxon>
        <taxon>Strongyloidoidea</taxon>
        <taxon>Steinernematidae</taxon>
        <taxon>Steinernema</taxon>
    </lineage>
</organism>
<dbReference type="OrthoDB" id="5854156at2759"/>
<dbReference type="GO" id="GO:0000723">
    <property type="term" value="P:telomere maintenance"/>
    <property type="evidence" value="ECO:0007669"/>
    <property type="project" value="InterPro"/>
</dbReference>
<reference evidence="3 4" key="1">
    <citation type="journal article" date="2015" name="Genome Biol.">
        <title>Comparative genomics of Steinernema reveals deeply conserved gene regulatory networks.</title>
        <authorList>
            <person name="Dillman A.R."/>
            <person name="Macchietto M."/>
            <person name="Porter C.F."/>
            <person name="Rogers A."/>
            <person name="Williams B."/>
            <person name="Antoshechkin I."/>
            <person name="Lee M.M."/>
            <person name="Goodwin Z."/>
            <person name="Lu X."/>
            <person name="Lewis E.E."/>
            <person name="Goodrich-Blair H."/>
            <person name="Stock S.P."/>
            <person name="Adams B.J."/>
            <person name="Sternberg P.W."/>
            <person name="Mortazavi A."/>
        </authorList>
    </citation>
    <scope>NUCLEOTIDE SEQUENCE [LARGE SCALE GENOMIC DNA]</scope>
    <source>
        <strain evidence="3 4">ALL</strain>
    </source>
</reference>
<proteinExistence type="inferred from homology"/>
<keyword evidence="1" id="KW-0378">Hydrolase</keyword>
<protein>
    <recommendedName>
        <fullName evidence="1">ATP-dependent DNA helicase</fullName>
        <ecNumber evidence="1">5.6.2.3</ecNumber>
    </recommendedName>
</protein>
<dbReference type="GO" id="GO:0006310">
    <property type="term" value="P:DNA recombination"/>
    <property type="evidence" value="ECO:0007669"/>
    <property type="project" value="UniProtKB-KW"/>
</dbReference>
<dbReference type="SUPFAM" id="SSF52540">
    <property type="entry name" value="P-loop containing nucleoside triphosphate hydrolases"/>
    <property type="match status" value="1"/>
</dbReference>
<name>A0A4U5LZZ1_STECR</name>
<dbReference type="Proteomes" id="UP000298663">
    <property type="component" value="Unassembled WGS sequence"/>
</dbReference>
<keyword evidence="1" id="KW-0347">Helicase</keyword>
<evidence type="ECO:0000313" key="3">
    <source>
        <dbReference type="EMBL" id="TKR61966.1"/>
    </source>
</evidence>
<dbReference type="EMBL" id="AZBU02000010">
    <property type="protein sequence ID" value="TKR61966.1"/>
    <property type="molecule type" value="Genomic_DNA"/>
</dbReference>
<evidence type="ECO:0000256" key="1">
    <source>
        <dbReference type="RuleBase" id="RU363044"/>
    </source>
</evidence>
<dbReference type="GO" id="GO:0006281">
    <property type="term" value="P:DNA repair"/>
    <property type="evidence" value="ECO:0007669"/>
    <property type="project" value="UniProtKB-KW"/>
</dbReference>
<comment type="catalytic activity">
    <reaction evidence="1">
        <text>ATP + H2O = ADP + phosphate + H(+)</text>
        <dbReference type="Rhea" id="RHEA:13065"/>
        <dbReference type="ChEBI" id="CHEBI:15377"/>
        <dbReference type="ChEBI" id="CHEBI:15378"/>
        <dbReference type="ChEBI" id="CHEBI:30616"/>
        <dbReference type="ChEBI" id="CHEBI:43474"/>
        <dbReference type="ChEBI" id="CHEBI:456216"/>
        <dbReference type="EC" id="5.6.2.3"/>
    </reaction>
</comment>
<accession>A0A4U5LZZ1</accession>
<comment type="cofactor">
    <cofactor evidence="1">
        <name>Mg(2+)</name>
        <dbReference type="ChEBI" id="CHEBI:18420"/>
    </cofactor>
</comment>
<dbReference type="GO" id="GO:0043139">
    <property type="term" value="F:5'-3' DNA helicase activity"/>
    <property type="evidence" value="ECO:0007669"/>
    <property type="project" value="UniProtKB-EC"/>
</dbReference>
<keyword evidence="1" id="KW-0227">DNA damage</keyword>
<reference evidence="3 4" key="2">
    <citation type="journal article" date="2019" name="G3 (Bethesda)">
        <title>Hybrid Assembly of the Genome of the Entomopathogenic Nematode Steinernema carpocapsae Identifies the X-Chromosome.</title>
        <authorList>
            <person name="Serra L."/>
            <person name="Macchietto M."/>
            <person name="Macias-Munoz A."/>
            <person name="McGill C.J."/>
            <person name="Rodriguez I.M."/>
            <person name="Rodriguez B."/>
            <person name="Murad R."/>
            <person name="Mortazavi A."/>
        </authorList>
    </citation>
    <scope>NUCLEOTIDE SEQUENCE [LARGE SCALE GENOMIC DNA]</scope>
    <source>
        <strain evidence="3 4">ALL</strain>
    </source>
</reference>
<keyword evidence="1" id="KW-0067">ATP-binding</keyword>